<evidence type="ECO:0000313" key="1">
    <source>
        <dbReference type="EMBL" id="OAQ99700.1"/>
    </source>
</evidence>
<sequence>MPRTLELVGRRPISIESALDEKRNVVNWASYAVATDAFYKELWEQREVIGALVKDHLALGKRDVCSVLPPSQWIRGSLLKQGILAA</sequence>
<organism evidence="1 2">
    <name type="scientific">Cordyceps confragosa</name>
    <name type="common">Lecanicillium lecanii</name>
    <dbReference type="NCBI Taxonomy" id="2714763"/>
    <lineage>
        <taxon>Eukaryota</taxon>
        <taxon>Fungi</taxon>
        <taxon>Dikarya</taxon>
        <taxon>Ascomycota</taxon>
        <taxon>Pezizomycotina</taxon>
        <taxon>Sordariomycetes</taxon>
        <taxon>Hypocreomycetidae</taxon>
        <taxon>Hypocreales</taxon>
        <taxon>Cordycipitaceae</taxon>
        <taxon>Akanthomyces</taxon>
    </lineage>
</organism>
<evidence type="ECO:0000313" key="2">
    <source>
        <dbReference type="Proteomes" id="UP000243081"/>
    </source>
</evidence>
<proteinExistence type="predicted"/>
<dbReference type="AlphaFoldDB" id="A0A179IDH9"/>
<dbReference type="OrthoDB" id="3645574at2759"/>
<gene>
    <name evidence="1" type="ORF">LLEC1_07562</name>
</gene>
<reference evidence="1 2" key="1">
    <citation type="submission" date="2016-03" db="EMBL/GenBank/DDBJ databases">
        <title>Fine-scale spatial genetic structure of a fungal parasite of coffee scale insects.</title>
        <authorList>
            <person name="Jackson D."/>
            <person name="Zemenick K.A."/>
            <person name="Malloure B."/>
            <person name="Quandt C.A."/>
            <person name="James T.Y."/>
        </authorList>
    </citation>
    <scope>NUCLEOTIDE SEQUENCE [LARGE SCALE GENOMIC DNA]</scope>
    <source>
        <strain evidence="1 2">UM487</strain>
    </source>
</reference>
<name>A0A179IDH9_CORDF</name>
<dbReference type="Proteomes" id="UP000243081">
    <property type="component" value="Unassembled WGS sequence"/>
</dbReference>
<keyword evidence="2" id="KW-1185">Reference proteome</keyword>
<dbReference type="EMBL" id="LUKN01002077">
    <property type="protein sequence ID" value="OAQ99700.1"/>
    <property type="molecule type" value="Genomic_DNA"/>
</dbReference>
<comment type="caution">
    <text evidence="1">The sequence shown here is derived from an EMBL/GenBank/DDBJ whole genome shotgun (WGS) entry which is preliminary data.</text>
</comment>
<accession>A0A179IDH9</accession>
<protein>
    <submittedName>
        <fullName evidence="1">Uncharacterized protein</fullName>
    </submittedName>
</protein>